<organism evidence="2 3">
    <name type="scientific">Chitinophaga caseinilytica</name>
    <dbReference type="NCBI Taxonomy" id="2267521"/>
    <lineage>
        <taxon>Bacteria</taxon>
        <taxon>Pseudomonadati</taxon>
        <taxon>Bacteroidota</taxon>
        <taxon>Chitinophagia</taxon>
        <taxon>Chitinophagales</taxon>
        <taxon>Chitinophagaceae</taxon>
        <taxon>Chitinophaga</taxon>
    </lineage>
</organism>
<dbReference type="RefSeq" id="WP_341840798.1">
    <property type="nucleotide sequence ID" value="NZ_CP149792.1"/>
</dbReference>
<evidence type="ECO:0000313" key="2">
    <source>
        <dbReference type="EMBL" id="WZN46057.1"/>
    </source>
</evidence>
<evidence type="ECO:0000313" key="3">
    <source>
        <dbReference type="Proteomes" id="UP001449657"/>
    </source>
</evidence>
<feature type="chain" id="PRO_5047314843" description="DUF4136 domain-containing protein" evidence="1">
    <location>
        <begin position="23"/>
        <end position="213"/>
    </location>
</feature>
<feature type="signal peptide" evidence="1">
    <location>
        <begin position="1"/>
        <end position="22"/>
    </location>
</feature>
<keyword evidence="1" id="KW-0732">Signal</keyword>
<sequence length="213" mass="24161">MKTYNYLTLFVIFLLAACGTTTQVTNFWRASNPSPEKSYNTIFIAAMVHNQNAKQSIENNLAAAAQDRGYKAIKSGDIFPPNFTRENVPSKEAILNKVRELGADAIFTIAVVDKTSETRYVPGSGPYAPYPAWGWYGSFWGYYNYYYPMMYNPGYYTTDKTYFLESNLYDAQNESLLFSVQSETMNPNGIDDFSRSYTKALVSALERQGLLKK</sequence>
<protein>
    <recommendedName>
        <fullName evidence="4">DUF4136 domain-containing protein</fullName>
    </recommendedName>
</protein>
<accession>A0ABZ2Z400</accession>
<dbReference type="Proteomes" id="UP001449657">
    <property type="component" value="Chromosome"/>
</dbReference>
<dbReference type="PROSITE" id="PS51257">
    <property type="entry name" value="PROKAR_LIPOPROTEIN"/>
    <property type="match status" value="1"/>
</dbReference>
<dbReference type="Gene3D" id="3.30.160.670">
    <property type="match status" value="1"/>
</dbReference>
<gene>
    <name evidence="2" type="ORF">WJU22_24480</name>
</gene>
<keyword evidence="3" id="KW-1185">Reference proteome</keyword>
<proteinExistence type="predicted"/>
<name>A0ABZ2Z400_9BACT</name>
<dbReference type="EMBL" id="CP150096">
    <property type="protein sequence ID" value="WZN46057.1"/>
    <property type="molecule type" value="Genomic_DNA"/>
</dbReference>
<reference evidence="2 3" key="1">
    <citation type="submission" date="2024-03" db="EMBL/GenBank/DDBJ databases">
        <title>Chitinophaga caseinilytica sp. nov., a casein hydrolysing bacterium isolated from forest soil.</title>
        <authorList>
            <person name="Lee D.S."/>
            <person name="Han D.M."/>
            <person name="Baek J.H."/>
            <person name="Choi D.G."/>
            <person name="Jeon J.H."/>
            <person name="Jeon C.O."/>
        </authorList>
    </citation>
    <scope>NUCLEOTIDE SEQUENCE [LARGE SCALE GENOMIC DNA]</scope>
    <source>
        <strain evidence="2 3">KACC 19118</strain>
    </source>
</reference>
<evidence type="ECO:0008006" key="4">
    <source>
        <dbReference type="Google" id="ProtNLM"/>
    </source>
</evidence>
<evidence type="ECO:0000256" key="1">
    <source>
        <dbReference type="SAM" id="SignalP"/>
    </source>
</evidence>